<evidence type="ECO:0000259" key="2">
    <source>
        <dbReference type="Pfam" id="PF10263"/>
    </source>
</evidence>
<name>A0AA35GJF2_9BURK</name>
<proteinExistence type="predicted"/>
<feature type="region of interest" description="Disordered" evidence="1">
    <location>
        <begin position="212"/>
        <end position="231"/>
    </location>
</feature>
<comment type="caution">
    <text evidence="3">The sequence shown here is derived from an EMBL/GenBank/DDBJ whole genome shotgun (WGS) entry which is preliminary data.</text>
</comment>
<reference evidence="3" key="1">
    <citation type="submission" date="2020-05" db="EMBL/GenBank/DDBJ databases">
        <authorList>
            <person name="Delgado-Blas J."/>
        </authorList>
    </citation>
    <scope>NUCLEOTIDE SEQUENCE</scope>
    <source>
        <strain evidence="3">BB1454</strain>
    </source>
</reference>
<dbReference type="RefSeq" id="WP_234688367.1">
    <property type="nucleotide sequence ID" value="NZ_CAHPSC010000036.1"/>
</dbReference>
<dbReference type="EMBL" id="CAHPSC010000036">
    <property type="protein sequence ID" value="CAB5697531.1"/>
    <property type="molecule type" value="Genomic_DNA"/>
</dbReference>
<feature type="domain" description="SprT-like" evidence="2">
    <location>
        <begin position="28"/>
        <end position="127"/>
    </location>
</feature>
<protein>
    <submittedName>
        <fullName evidence="3">SprT-like family</fullName>
    </submittedName>
</protein>
<dbReference type="Pfam" id="PF10263">
    <property type="entry name" value="SprT-like"/>
    <property type="match status" value="1"/>
</dbReference>
<dbReference type="GO" id="GO:0006950">
    <property type="term" value="P:response to stress"/>
    <property type="evidence" value="ECO:0007669"/>
    <property type="project" value="UniProtKB-ARBA"/>
</dbReference>
<accession>A0AA35GJF2</accession>
<dbReference type="InterPro" id="IPR006640">
    <property type="entry name" value="SprT-like_domain"/>
</dbReference>
<evidence type="ECO:0000313" key="4">
    <source>
        <dbReference type="Proteomes" id="UP000834458"/>
    </source>
</evidence>
<gene>
    <name evidence="3" type="ORF">GHA_02476</name>
</gene>
<sequence length="271" mass="29843">MIEHPPANGTSTLASTPTKETYAELQLAYAHFNDHLFDGKLPHCLITLQREKRTVGYFSAARFATLDGRTTDEIALNPSYFAVVPIIETLQTLVHEMAHLWQEHFGKPGRGRYHNEEWASKMESIGLMPSSTGQPGGMRTGDRMADYAIENGRFLQACDALLTQHFQLSWYDRFPSEEHVRLGAQSMATQIDARHGTTAPIATNEALANAVRPGGGVRTASQATANGDVPTPVNKSNRVKYTCSGCAKFSVWGKPEIELICGKCKANFFPV</sequence>
<evidence type="ECO:0000256" key="1">
    <source>
        <dbReference type="SAM" id="MobiDB-lite"/>
    </source>
</evidence>
<evidence type="ECO:0000313" key="3">
    <source>
        <dbReference type="EMBL" id="CAB5697531.1"/>
    </source>
</evidence>
<dbReference type="AlphaFoldDB" id="A0AA35GJF2"/>
<organism evidence="3 4">
    <name type="scientific">Comamonas aquatica</name>
    <dbReference type="NCBI Taxonomy" id="225991"/>
    <lineage>
        <taxon>Bacteria</taxon>
        <taxon>Pseudomonadati</taxon>
        <taxon>Pseudomonadota</taxon>
        <taxon>Betaproteobacteria</taxon>
        <taxon>Burkholderiales</taxon>
        <taxon>Comamonadaceae</taxon>
        <taxon>Comamonas</taxon>
    </lineage>
</organism>
<dbReference type="Proteomes" id="UP000834458">
    <property type="component" value="Unassembled WGS sequence"/>
</dbReference>